<evidence type="ECO:0000313" key="3">
    <source>
        <dbReference type="Proteomes" id="UP000054279"/>
    </source>
</evidence>
<dbReference type="EMBL" id="KN837245">
    <property type="protein sequence ID" value="KIJ31239.1"/>
    <property type="molecule type" value="Genomic_DNA"/>
</dbReference>
<accession>A0A0C9U9M7</accession>
<evidence type="ECO:0000313" key="2">
    <source>
        <dbReference type="EMBL" id="KIJ31239.1"/>
    </source>
</evidence>
<name>A0A0C9U9M7_SPHS4</name>
<keyword evidence="3" id="KW-1185">Reference proteome</keyword>
<evidence type="ECO:0000256" key="1">
    <source>
        <dbReference type="SAM" id="MobiDB-lite"/>
    </source>
</evidence>
<dbReference type="Proteomes" id="UP000054279">
    <property type="component" value="Unassembled WGS sequence"/>
</dbReference>
<sequence length="273" mass="30336">MPEEITLDSELSNQIDKIREEWPFWDRLRPIWRDLPNYNPVGVTLSASGGNHAEAAADLFQHRSEMVELQSDDAGSGIEGTEFDEQEDSTTGRAQSSGKSTGGCSVEPASPMQICMSPRLAEKKIHQIPTLLLPQRFTSSPTPASLKLGKLTSKLSVKRPAAEAFSSDIELAETERLKERQAQLSREKLTKLELKKLQLEFEHQSKQHQEQMEHEKAQWRFQLELAKLNMGKAGGDVGSNTMFTLPGGSGNDLDNVGSYSLNLNGLDWNNSNL</sequence>
<feature type="compositionally biased region" description="Polar residues" evidence="1">
    <location>
        <begin position="89"/>
        <end position="103"/>
    </location>
</feature>
<dbReference type="HOGENOM" id="CLU_1020035_0_0_1"/>
<gene>
    <name evidence="2" type="ORF">M422DRAFT_53438</name>
</gene>
<dbReference type="AlphaFoldDB" id="A0A0C9U9M7"/>
<proteinExistence type="predicted"/>
<reference evidence="2 3" key="1">
    <citation type="submission" date="2014-06" db="EMBL/GenBank/DDBJ databases">
        <title>Evolutionary Origins and Diversification of the Mycorrhizal Mutualists.</title>
        <authorList>
            <consortium name="DOE Joint Genome Institute"/>
            <consortium name="Mycorrhizal Genomics Consortium"/>
            <person name="Kohler A."/>
            <person name="Kuo A."/>
            <person name="Nagy L.G."/>
            <person name="Floudas D."/>
            <person name="Copeland A."/>
            <person name="Barry K.W."/>
            <person name="Cichocki N."/>
            <person name="Veneault-Fourrey C."/>
            <person name="LaButti K."/>
            <person name="Lindquist E.A."/>
            <person name="Lipzen A."/>
            <person name="Lundell T."/>
            <person name="Morin E."/>
            <person name="Murat C."/>
            <person name="Riley R."/>
            <person name="Ohm R."/>
            <person name="Sun H."/>
            <person name="Tunlid A."/>
            <person name="Henrissat B."/>
            <person name="Grigoriev I.V."/>
            <person name="Hibbett D.S."/>
            <person name="Martin F."/>
        </authorList>
    </citation>
    <scope>NUCLEOTIDE SEQUENCE [LARGE SCALE GENOMIC DNA]</scope>
    <source>
        <strain evidence="2 3">SS14</strain>
    </source>
</reference>
<organism evidence="2 3">
    <name type="scientific">Sphaerobolus stellatus (strain SS14)</name>
    <dbReference type="NCBI Taxonomy" id="990650"/>
    <lineage>
        <taxon>Eukaryota</taxon>
        <taxon>Fungi</taxon>
        <taxon>Dikarya</taxon>
        <taxon>Basidiomycota</taxon>
        <taxon>Agaricomycotina</taxon>
        <taxon>Agaricomycetes</taxon>
        <taxon>Phallomycetidae</taxon>
        <taxon>Geastrales</taxon>
        <taxon>Sphaerobolaceae</taxon>
        <taxon>Sphaerobolus</taxon>
    </lineage>
</organism>
<feature type="region of interest" description="Disordered" evidence="1">
    <location>
        <begin position="72"/>
        <end position="109"/>
    </location>
</feature>
<protein>
    <submittedName>
        <fullName evidence="2">Uncharacterized protein</fullName>
    </submittedName>
</protein>
<dbReference type="OrthoDB" id="3269075at2759"/>